<dbReference type="PANTHER" id="PTHR33067:SF9">
    <property type="entry name" value="RNA-DIRECTED DNA POLYMERASE"/>
    <property type="match status" value="1"/>
</dbReference>
<dbReference type="GO" id="GO:0003676">
    <property type="term" value="F:nucleic acid binding"/>
    <property type="evidence" value="ECO:0007669"/>
    <property type="project" value="InterPro"/>
</dbReference>
<dbReference type="GO" id="GO:0015074">
    <property type="term" value="P:DNA integration"/>
    <property type="evidence" value="ECO:0007669"/>
    <property type="project" value="InterPro"/>
</dbReference>
<accession>A0AAF0V4P6</accession>
<dbReference type="Pfam" id="PF00665">
    <property type="entry name" value="rve"/>
    <property type="match status" value="1"/>
</dbReference>
<dbReference type="InterPro" id="IPR043502">
    <property type="entry name" value="DNA/RNA_pol_sf"/>
</dbReference>
<keyword evidence="3" id="KW-1185">Reference proteome</keyword>
<dbReference type="InterPro" id="IPR043128">
    <property type="entry name" value="Rev_trsase/Diguanyl_cyclase"/>
</dbReference>
<dbReference type="PANTHER" id="PTHR33067">
    <property type="entry name" value="RNA-DIRECTED DNA POLYMERASE-RELATED"/>
    <property type="match status" value="1"/>
</dbReference>
<reference evidence="2" key="1">
    <citation type="submission" date="2023-08" db="EMBL/GenBank/DDBJ databases">
        <title>A de novo genome assembly of Solanum verrucosum Schlechtendal, a Mexican diploid species geographically isolated from the other diploid A-genome species in potato relatives.</title>
        <authorList>
            <person name="Hosaka K."/>
        </authorList>
    </citation>
    <scope>NUCLEOTIDE SEQUENCE</scope>
    <source>
        <tissue evidence="2">Young leaves</tissue>
    </source>
</reference>
<protein>
    <recommendedName>
        <fullName evidence="1">Integrase catalytic domain-containing protein</fullName>
    </recommendedName>
</protein>
<evidence type="ECO:0000313" key="2">
    <source>
        <dbReference type="EMBL" id="WMV58853.1"/>
    </source>
</evidence>
<gene>
    <name evidence="2" type="ORF">MTR67_052238</name>
</gene>
<dbReference type="InterPro" id="IPR012337">
    <property type="entry name" value="RNaseH-like_sf"/>
</dbReference>
<dbReference type="CDD" id="cd00303">
    <property type="entry name" value="retropepsin_like"/>
    <property type="match status" value="1"/>
</dbReference>
<dbReference type="Gene3D" id="3.30.70.270">
    <property type="match status" value="1"/>
</dbReference>
<dbReference type="SUPFAM" id="SSF53098">
    <property type="entry name" value="Ribonuclease H-like"/>
    <property type="match status" value="1"/>
</dbReference>
<dbReference type="Gene3D" id="3.30.420.10">
    <property type="entry name" value="Ribonuclease H-like superfamily/Ribonuclease H"/>
    <property type="match status" value="1"/>
</dbReference>
<dbReference type="Proteomes" id="UP001234989">
    <property type="component" value="Chromosome 12"/>
</dbReference>
<dbReference type="InterPro" id="IPR036397">
    <property type="entry name" value="RNaseH_sf"/>
</dbReference>
<proteinExistence type="predicted"/>
<dbReference type="EMBL" id="CP133623">
    <property type="protein sequence ID" value="WMV58853.1"/>
    <property type="molecule type" value="Genomic_DNA"/>
</dbReference>
<name>A0AAF0V4P6_SOLVR</name>
<organism evidence="2 3">
    <name type="scientific">Solanum verrucosum</name>
    <dbReference type="NCBI Taxonomy" id="315347"/>
    <lineage>
        <taxon>Eukaryota</taxon>
        <taxon>Viridiplantae</taxon>
        <taxon>Streptophyta</taxon>
        <taxon>Embryophyta</taxon>
        <taxon>Tracheophyta</taxon>
        <taxon>Spermatophyta</taxon>
        <taxon>Magnoliopsida</taxon>
        <taxon>eudicotyledons</taxon>
        <taxon>Gunneridae</taxon>
        <taxon>Pentapetalae</taxon>
        <taxon>asterids</taxon>
        <taxon>lamiids</taxon>
        <taxon>Solanales</taxon>
        <taxon>Solanaceae</taxon>
        <taxon>Solanoideae</taxon>
        <taxon>Solaneae</taxon>
        <taxon>Solanum</taxon>
    </lineage>
</organism>
<dbReference type="SUPFAM" id="SSF56672">
    <property type="entry name" value="DNA/RNA polymerases"/>
    <property type="match status" value="1"/>
</dbReference>
<dbReference type="PROSITE" id="PS50994">
    <property type="entry name" value="INTEGRASE"/>
    <property type="match status" value="1"/>
</dbReference>
<dbReference type="InterPro" id="IPR021109">
    <property type="entry name" value="Peptidase_aspartic_dom_sf"/>
</dbReference>
<dbReference type="AlphaFoldDB" id="A0AAF0V4P6"/>
<evidence type="ECO:0000313" key="3">
    <source>
        <dbReference type="Proteomes" id="UP001234989"/>
    </source>
</evidence>
<dbReference type="InterPro" id="IPR001584">
    <property type="entry name" value="Integrase_cat-core"/>
</dbReference>
<evidence type="ECO:0000259" key="1">
    <source>
        <dbReference type="PROSITE" id="PS50994"/>
    </source>
</evidence>
<dbReference type="Gene3D" id="2.40.70.10">
    <property type="entry name" value="Acid Proteases"/>
    <property type="match status" value="1"/>
</dbReference>
<sequence>MLSNVVVKKDDLREFTIPCTIGIFQFAKALCDLGESINLMPYAIFKQLGLGDPKQTTMHLLMADESIKHPTGILYDISVKVDRFMFPIGLVILDCEIDFEVPIILGRLFLATKRSLVDVKSGELKFWVTYEEVTFNPCKWMKQQTDIHVVLVIDVIDQVVASVGEVSCVGECLDVVLLNYDGEEIQDYNENRETPPVKPSIEEPPKLELKASVKHQRRLNPPMKDNVKKEITKWLDAGVVYPIANSKWENGIPIDQEKFEVINRLPTPISVKGVRSFLGHANLYGIFIQDFPNVDYPLSLNWSIPFELMCDASGVALGAIHGKRKGNLFHPVYYAKVKDRKGCENQVADHLSRLKKNVIVSDEKEIEEAFPDESLMVVSNSTPPWCVVEVEVDAILDDCHASTIGGHHNGVHTTFKVELFDVRGIDFMGPFVSSYRNKYILVTFDYVSKWVVDMGLPNNEGRSVVQFLKLYIFKRFVTPHAIISDGSSHFCNHMFALLLSTYGVKHKVGVFILEERLMAEGLKHLESRQMVPKIAQTHHLLKAKIEKNSRRFGELITHSTIRQVG</sequence>
<feature type="domain" description="Integrase catalytic" evidence="1">
    <location>
        <begin position="412"/>
        <end position="510"/>
    </location>
</feature>